<dbReference type="Proteomes" id="UP000007875">
    <property type="component" value="Unassembled WGS sequence"/>
</dbReference>
<evidence type="ECO:0000256" key="1">
    <source>
        <dbReference type="SAM" id="MobiDB-lite"/>
    </source>
</evidence>
<feature type="compositionally biased region" description="Polar residues" evidence="1">
    <location>
        <begin position="180"/>
        <end position="189"/>
    </location>
</feature>
<dbReference type="HOGENOM" id="CLU_1096364_0_0_1"/>
<dbReference type="GeneTree" id="ENSGT00940000153441"/>
<reference evidence="2" key="2">
    <citation type="submission" date="2025-08" db="UniProtKB">
        <authorList>
            <consortium name="Ensembl"/>
        </authorList>
    </citation>
    <scope>IDENTIFICATION</scope>
</reference>
<dbReference type="Ensembl" id="ENSCSAVT00000005040.1">
    <property type="protein sequence ID" value="ENSCSAVP00000004970.1"/>
    <property type="gene ID" value="ENSCSAVG00000002960.1"/>
</dbReference>
<sequence length="254" mass="28131">HSVVSKSPAPPQTFLRPVQVLPAQQSVRSHSSHVISQPTPGSPPAQTQISKFSIVPRQQPRIYVVDDDTVTSPHHDITQRVSPVRSPSPIVSTSLNINVNTSPPSPTSSTLHPHGRPTSPKVSPPCPSPSRVTSPLPLDINTMSTSYPDSNNSDENHNFKAEKDQLVQQVSQTVTSPTPKQTKQRNTSSREFAIIQRDIEHRQAMMSSTTTPMAHLQEYKVSNFEQRLMNEIEYRLERSPPVVEDPADGVYEDV</sequence>
<feature type="compositionally biased region" description="Low complexity" evidence="1">
    <location>
        <begin position="81"/>
        <end position="94"/>
    </location>
</feature>
<organism evidence="2 3">
    <name type="scientific">Ciona savignyi</name>
    <name type="common">Pacific transparent sea squirt</name>
    <dbReference type="NCBI Taxonomy" id="51511"/>
    <lineage>
        <taxon>Eukaryota</taxon>
        <taxon>Metazoa</taxon>
        <taxon>Chordata</taxon>
        <taxon>Tunicata</taxon>
        <taxon>Ascidiacea</taxon>
        <taxon>Phlebobranchia</taxon>
        <taxon>Cionidae</taxon>
        <taxon>Ciona</taxon>
    </lineage>
</organism>
<evidence type="ECO:0000313" key="3">
    <source>
        <dbReference type="Proteomes" id="UP000007875"/>
    </source>
</evidence>
<feature type="region of interest" description="Disordered" evidence="1">
    <location>
        <begin position="22"/>
        <end position="47"/>
    </location>
</feature>
<reference evidence="2" key="3">
    <citation type="submission" date="2025-09" db="UniProtKB">
        <authorList>
            <consortium name="Ensembl"/>
        </authorList>
    </citation>
    <scope>IDENTIFICATION</scope>
</reference>
<accession>H2YI21</accession>
<keyword evidence="3" id="KW-1185">Reference proteome</keyword>
<name>H2YI21_CIOSA</name>
<feature type="compositionally biased region" description="Low complexity" evidence="1">
    <location>
        <begin position="169"/>
        <end position="179"/>
    </location>
</feature>
<evidence type="ECO:0000313" key="2">
    <source>
        <dbReference type="Ensembl" id="ENSCSAVP00000004970.1"/>
    </source>
</evidence>
<dbReference type="AlphaFoldDB" id="H2YI21"/>
<protein>
    <submittedName>
        <fullName evidence="2">Uncharacterized protein</fullName>
    </submittedName>
</protein>
<feature type="region of interest" description="Disordered" evidence="1">
    <location>
        <begin position="69"/>
        <end position="157"/>
    </location>
</feature>
<feature type="region of interest" description="Disordered" evidence="1">
    <location>
        <begin position="169"/>
        <end position="189"/>
    </location>
</feature>
<reference evidence="3" key="1">
    <citation type="submission" date="2003-08" db="EMBL/GenBank/DDBJ databases">
        <authorList>
            <person name="Birren B."/>
            <person name="Nusbaum C."/>
            <person name="Abebe A."/>
            <person name="Abouelleil A."/>
            <person name="Adekoya E."/>
            <person name="Ait-zahra M."/>
            <person name="Allen N."/>
            <person name="Allen T."/>
            <person name="An P."/>
            <person name="Anderson M."/>
            <person name="Anderson S."/>
            <person name="Arachchi H."/>
            <person name="Armbruster J."/>
            <person name="Bachantsang P."/>
            <person name="Baldwin J."/>
            <person name="Barry A."/>
            <person name="Bayul T."/>
            <person name="Blitshsteyn B."/>
            <person name="Bloom T."/>
            <person name="Blye J."/>
            <person name="Boguslavskiy L."/>
            <person name="Borowsky M."/>
            <person name="Boukhgalter B."/>
            <person name="Brunache A."/>
            <person name="Butler J."/>
            <person name="Calixte N."/>
            <person name="Calvo S."/>
            <person name="Camarata J."/>
            <person name="Campo K."/>
            <person name="Chang J."/>
            <person name="Cheshatsang Y."/>
            <person name="Citroen M."/>
            <person name="Collymore A."/>
            <person name="Considine T."/>
            <person name="Cook A."/>
            <person name="Cooke P."/>
            <person name="Corum B."/>
            <person name="Cuomo C."/>
            <person name="David R."/>
            <person name="Dawoe T."/>
            <person name="Degray S."/>
            <person name="Dodge S."/>
            <person name="Dooley K."/>
            <person name="Dorje P."/>
            <person name="Dorjee K."/>
            <person name="Dorris L."/>
            <person name="Duffey N."/>
            <person name="Dupes A."/>
            <person name="Elkins T."/>
            <person name="Engels R."/>
            <person name="Erickson J."/>
            <person name="Farina A."/>
            <person name="Faro S."/>
            <person name="Ferreira P."/>
            <person name="Fischer H."/>
            <person name="Fitzgerald M."/>
            <person name="Foley K."/>
            <person name="Gage D."/>
            <person name="Galagan J."/>
            <person name="Gearin G."/>
            <person name="Gnerre S."/>
            <person name="Gnirke A."/>
            <person name="Goyette A."/>
            <person name="Graham J."/>
            <person name="Grandbois E."/>
            <person name="Gyaltsen K."/>
            <person name="Hafez N."/>
            <person name="Hagopian D."/>
            <person name="Hagos B."/>
            <person name="Hall J."/>
            <person name="Hatcher B."/>
            <person name="Heller A."/>
            <person name="Higgins H."/>
            <person name="Honan T."/>
            <person name="Horn A."/>
            <person name="Houde N."/>
            <person name="Hughes L."/>
            <person name="Hulme W."/>
            <person name="Husby E."/>
            <person name="Iliev I."/>
            <person name="Jaffe D."/>
            <person name="Jones C."/>
            <person name="Kamal M."/>
            <person name="Kamat A."/>
            <person name="Kamvysselis M."/>
            <person name="Karlsson E."/>
            <person name="Kells C."/>
            <person name="Kieu A."/>
            <person name="Kisner P."/>
            <person name="Kodira C."/>
            <person name="Kulbokas E."/>
            <person name="Labutti K."/>
            <person name="Lama D."/>
            <person name="Landers T."/>
            <person name="Leger J."/>
            <person name="Levine S."/>
            <person name="Lewis D."/>
            <person name="Lewis T."/>
            <person name="Lindblad-toh K."/>
            <person name="Liu X."/>
            <person name="Lokyitsang T."/>
            <person name="Lokyitsang Y."/>
            <person name="Lucien O."/>
            <person name="Lui A."/>
            <person name="Ma L.J."/>
            <person name="Mabbitt R."/>
            <person name="Macdonald J."/>
            <person name="Maclean C."/>
            <person name="Major J."/>
            <person name="Manning J."/>
            <person name="Marabella R."/>
            <person name="Maru K."/>
            <person name="Matthews C."/>
            <person name="Mauceli E."/>
            <person name="Mccarthy M."/>
            <person name="Mcdonough S."/>
            <person name="Mcghee T."/>
            <person name="Meldrim J."/>
            <person name="Meneus L."/>
            <person name="Mesirov J."/>
            <person name="Mihalev A."/>
            <person name="Mihova T."/>
            <person name="Mikkelsen T."/>
            <person name="Mlenga V."/>
            <person name="Moru K."/>
            <person name="Mozes J."/>
            <person name="Mulrain L."/>
            <person name="Munson G."/>
            <person name="Naylor J."/>
            <person name="Newes C."/>
            <person name="Nguyen C."/>
            <person name="Nguyen N."/>
            <person name="Nguyen T."/>
            <person name="Nicol R."/>
            <person name="Nielsen C."/>
            <person name="Nizzari M."/>
            <person name="Norbu C."/>
            <person name="Norbu N."/>
            <person name="O'donnell P."/>
            <person name="Okoawo O."/>
            <person name="O'leary S."/>
            <person name="Omotosho B."/>
            <person name="O'neill K."/>
            <person name="Osman S."/>
            <person name="Parker S."/>
            <person name="Perrin D."/>
            <person name="Phunkhang P."/>
            <person name="Piqani B."/>
            <person name="Purcell S."/>
            <person name="Rachupka T."/>
            <person name="Ramasamy U."/>
            <person name="Rameau R."/>
            <person name="Ray V."/>
            <person name="Raymond C."/>
            <person name="Retta R."/>
            <person name="Richardson S."/>
            <person name="Rise C."/>
            <person name="Rodriguez J."/>
            <person name="Rogers J."/>
            <person name="Rogov P."/>
            <person name="Rutman M."/>
            <person name="Schupbach R."/>
            <person name="Seaman C."/>
            <person name="Settipalli S."/>
            <person name="Sharpe T."/>
            <person name="Sheridan J."/>
            <person name="Sherpa N."/>
            <person name="Shi J."/>
            <person name="Smirnov S."/>
            <person name="Smith C."/>
            <person name="Sougnez C."/>
            <person name="Spencer B."/>
            <person name="Stalker J."/>
            <person name="Stange-thomann N."/>
            <person name="Stavropoulos S."/>
            <person name="Stetson K."/>
            <person name="Stone C."/>
            <person name="Stone S."/>
            <person name="Stubbs M."/>
            <person name="Talamas J."/>
            <person name="Tchuinga P."/>
            <person name="Tenzing P."/>
            <person name="Tesfaye S."/>
            <person name="Theodore J."/>
            <person name="Thoulutsang Y."/>
            <person name="Topham K."/>
            <person name="Towey S."/>
            <person name="Tsamla T."/>
            <person name="Tsomo N."/>
            <person name="Vallee D."/>
            <person name="Vassiliev H."/>
            <person name="Venkataraman V."/>
            <person name="Vinson J."/>
            <person name="Vo A."/>
            <person name="Wade C."/>
            <person name="Wang S."/>
            <person name="Wangchuk T."/>
            <person name="Wangdi T."/>
            <person name="Whittaker C."/>
            <person name="Wilkinson J."/>
            <person name="Wu Y."/>
            <person name="Wyman D."/>
            <person name="Yadav S."/>
            <person name="Yang S."/>
            <person name="Yang X."/>
            <person name="Yeager S."/>
            <person name="Yee E."/>
            <person name="Young G."/>
            <person name="Zainoun J."/>
            <person name="Zembeck L."/>
            <person name="Zimmer A."/>
            <person name="Zody M."/>
            <person name="Lander E."/>
        </authorList>
    </citation>
    <scope>NUCLEOTIDE SEQUENCE [LARGE SCALE GENOMIC DNA]</scope>
</reference>
<feature type="compositionally biased region" description="Polar residues" evidence="1">
    <location>
        <begin position="141"/>
        <end position="153"/>
    </location>
</feature>
<proteinExistence type="predicted"/>